<evidence type="ECO:0000259" key="2">
    <source>
        <dbReference type="Pfam" id="PF06580"/>
    </source>
</evidence>
<gene>
    <name evidence="3" type="ORF">SAMN05421788_10516</name>
</gene>
<dbReference type="Proteomes" id="UP000186917">
    <property type="component" value="Unassembled WGS sequence"/>
</dbReference>
<dbReference type="Gene3D" id="3.30.565.10">
    <property type="entry name" value="Histidine kinase-like ATPase, C-terminal domain"/>
    <property type="match status" value="1"/>
</dbReference>
<dbReference type="InterPro" id="IPR036890">
    <property type="entry name" value="HATPase_C_sf"/>
</dbReference>
<dbReference type="EMBL" id="FTOR01000005">
    <property type="protein sequence ID" value="SIT20498.1"/>
    <property type="molecule type" value="Genomic_DNA"/>
</dbReference>
<organism evidence="3 4">
    <name type="scientific">Filimonas lacunae</name>
    <dbReference type="NCBI Taxonomy" id="477680"/>
    <lineage>
        <taxon>Bacteria</taxon>
        <taxon>Pseudomonadati</taxon>
        <taxon>Bacteroidota</taxon>
        <taxon>Chitinophagia</taxon>
        <taxon>Chitinophagales</taxon>
        <taxon>Chitinophagaceae</taxon>
        <taxon>Filimonas</taxon>
    </lineage>
</organism>
<name>A0A173MDE0_9BACT</name>
<feature type="domain" description="Signal transduction histidine kinase internal region" evidence="2">
    <location>
        <begin position="159"/>
        <end position="234"/>
    </location>
</feature>
<keyword evidence="1" id="KW-1133">Transmembrane helix</keyword>
<dbReference type="STRING" id="477680.SAMN05421788_10516"/>
<feature type="transmembrane region" description="Helical" evidence="1">
    <location>
        <begin position="43"/>
        <end position="62"/>
    </location>
</feature>
<evidence type="ECO:0000313" key="4">
    <source>
        <dbReference type="Proteomes" id="UP000186917"/>
    </source>
</evidence>
<feature type="transmembrane region" description="Helical" evidence="1">
    <location>
        <begin position="74"/>
        <end position="91"/>
    </location>
</feature>
<sequence length="346" mass="39716">MGRNILIRKLILASVITSFILSGYAFSFINVFKLGTSANYESVITVFIRTLLISGINIWTFLRFTGHSEKKNQVLRLVVGFLLCIGLFMLTEPLAHRFYSHEKIPWQLSSAIPSILLQSLMQFPIISSIHEIVILEHEKTKARIENSLLKQSQLESANQLLRQQIHPHFLFNALSMMKSLYKKDVHAGEAYLTHLVSFMRASLTDSQHQVARLKDEVKLCEDYIIMQKIRFDNALHCQVSIPEAVQQSGAVPGFSLQSLIENAIKHNEATEYAPLRITVEYHDGWLTIENNLQLKPQLDTPSRKGLKNLIERYQLLSGDPVPMHQENGLFTVQIKVLPYEDYHHRR</sequence>
<reference evidence="4" key="1">
    <citation type="submission" date="2017-01" db="EMBL/GenBank/DDBJ databases">
        <authorList>
            <person name="Varghese N."/>
            <person name="Submissions S."/>
        </authorList>
    </citation>
    <scope>NUCLEOTIDE SEQUENCE [LARGE SCALE GENOMIC DNA]</scope>
    <source>
        <strain evidence="4">DSM 21054</strain>
    </source>
</reference>
<dbReference type="PANTHER" id="PTHR34220">
    <property type="entry name" value="SENSOR HISTIDINE KINASE YPDA"/>
    <property type="match status" value="1"/>
</dbReference>
<dbReference type="AlphaFoldDB" id="A0A173MDE0"/>
<keyword evidence="3" id="KW-0418">Kinase</keyword>
<keyword evidence="3" id="KW-0808">Transferase</keyword>
<proteinExistence type="predicted"/>
<dbReference type="InterPro" id="IPR010559">
    <property type="entry name" value="Sig_transdc_His_kin_internal"/>
</dbReference>
<evidence type="ECO:0000256" key="1">
    <source>
        <dbReference type="SAM" id="Phobius"/>
    </source>
</evidence>
<dbReference type="InterPro" id="IPR050640">
    <property type="entry name" value="Bact_2-comp_sensor_kinase"/>
</dbReference>
<protein>
    <submittedName>
        <fullName evidence="3">Histidine kinase</fullName>
    </submittedName>
</protein>
<keyword evidence="4" id="KW-1185">Reference proteome</keyword>
<evidence type="ECO:0000313" key="3">
    <source>
        <dbReference type="EMBL" id="SIT20498.1"/>
    </source>
</evidence>
<dbReference type="GO" id="GO:0000155">
    <property type="term" value="F:phosphorelay sensor kinase activity"/>
    <property type="evidence" value="ECO:0007669"/>
    <property type="project" value="InterPro"/>
</dbReference>
<dbReference type="OrthoDB" id="9809908at2"/>
<accession>A0A173MDE0</accession>
<dbReference type="PANTHER" id="PTHR34220:SF7">
    <property type="entry name" value="SENSOR HISTIDINE KINASE YPDA"/>
    <property type="match status" value="1"/>
</dbReference>
<dbReference type="RefSeq" id="WP_076379875.1">
    <property type="nucleotide sequence ID" value="NZ_AP017422.1"/>
</dbReference>
<dbReference type="GO" id="GO:0016020">
    <property type="term" value="C:membrane"/>
    <property type="evidence" value="ECO:0007669"/>
    <property type="project" value="InterPro"/>
</dbReference>
<keyword evidence="1" id="KW-0472">Membrane</keyword>
<dbReference type="KEGG" id="fln:FLA_1544"/>
<dbReference type="Pfam" id="PF06580">
    <property type="entry name" value="His_kinase"/>
    <property type="match status" value="1"/>
</dbReference>
<keyword evidence="1" id="KW-0812">Transmembrane</keyword>